<dbReference type="NCBIfam" id="TIGR01509">
    <property type="entry name" value="HAD-SF-IA-v3"/>
    <property type="match status" value="1"/>
</dbReference>
<dbReference type="EMBL" id="JBHSPB010000002">
    <property type="protein sequence ID" value="MFC5719171.1"/>
    <property type="molecule type" value="Genomic_DNA"/>
</dbReference>
<comment type="caution">
    <text evidence="1">The sequence shown here is derived from an EMBL/GenBank/DDBJ whole genome shotgun (WGS) entry which is preliminary data.</text>
</comment>
<evidence type="ECO:0000313" key="2">
    <source>
        <dbReference type="Proteomes" id="UP001596083"/>
    </source>
</evidence>
<dbReference type="PANTHER" id="PTHR43611">
    <property type="entry name" value="ALPHA-D-GLUCOSE 1-PHOSPHATE PHOSPHATASE"/>
    <property type="match status" value="1"/>
</dbReference>
<dbReference type="GO" id="GO:0016787">
    <property type="term" value="F:hydrolase activity"/>
    <property type="evidence" value="ECO:0007669"/>
    <property type="project" value="UniProtKB-KW"/>
</dbReference>
<dbReference type="InterPro" id="IPR023214">
    <property type="entry name" value="HAD_sf"/>
</dbReference>
<protein>
    <submittedName>
        <fullName evidence="1">HAD-IA family hydrolase</fullName>
    </submittedName>
</protein>
<dbReference type="SUPFAM" id="SSF56784">
    <property type="entry name" value="HAD-like"/>
    <property type="match status" value="1"/>
</dbReference>
<reference evidence="2" key="1">
    <citation type="journal article" date="2019" name="Int. J. Syst. Evol. Microbiol.">
        <title>The Global Catalogue of Microorganisms (GCM) 10K type strain sequencing project: providing services to taxonomists for standard genome sequencing and annotation.</title>
        <authorList>
            <consortium name="The Broad Institute Genomics Platform"/>
            <consortium name="The Broad Institute Genome Sequencing Center for Infectious Disease"/>
            <person name="Wu L."/>
            <person name="Ma J."/>
        </authorList>
    </citation>
    <scope>NUCLEOTIDE SEQUENCE [LARGE SCALE GENOMIC DNA]</scope>
    <source>
        <strain evidence="2">CGMCC 4.7304</strain>
    </source>
</reference>
<name>A0ABW0YRN0_9ACTN</name>
<accession>A0ABW0YRN0</accession>
<dbReference type="InterPro" id="IPR036412">
    <property type="entry name" value="HAD-like_sf"/>
</dbReference>
<gene>
    <name evidence="1" type="ORF">ACFP1Z_03095</name>
</gene>
<evidence type="ECO:0000313" key="1">
    <source>
        <dbReference type="EMBL" id="MFC5719171.1"/>
    </source>
</evidence>
<sequence>MPGINGLLLDMNGLFRHWHNTGAHISEQRAGLPTGTIARYAYDHPSYRLARVGVLTDQQWASDVADRLANDYGPAVRNHLGPWRADRGEPDRTMTALLQAIREHLPVGVLSNCTDALHTDLKLHGIEFDFVFPSADLGVDKPSPLAYRAAADLMSIPPAALAYFDDEPTFVLAARSLGMKAHLFNGTDDFTARLCHLGVPLADTSQNPDPLPVRPSHTPRCTY</sequence>
<dbReference type="RefSeq" id="WP_390314174.1">
    <property type="nucleotide sequence ID" value="NZ_JBHSPB010000002.1"/>
</dbReference>
<dbReference type="Pfam" id="PF00702">
    <property type="entry name" value="Hydrolase"/>
    <property type="match status" value="1"/>
</dbReference>
<dbReference type="Proteomes" id="UP001596083">
    <property type="component" value="Unassembled WGS sequence"/>
</dbReference>
<dbReference type="InterPro" id="IPR006439">
    <property type="entry name" value="HAD-SF_hydro_IA"/>
</dbReference>
<organism evidence="1 2">
    <name type="scientific">Streptomyces gamaensis</name>
    <dbReference type="NCBI Taxonomy" id="1763542"/>
    <lineage>
        <taxon>Bacteria</taxon>
        <taxon>Bacillati</taxon>
        <taxon>Actinomycetota</taxon>
        <taxon>Actinomycetes</taxon>
        <taxon>Kitasatosporales</taxon>
        <taxon>Streptomycetaceae</taxon>
        <taxon>Streptomyces</taxon>
    </lineage>
</organism>
<dbReference type="Gene3D" id="3.40.50.1000">
    <property type="entry name" value="HAD superfamily/HAD-like"/>
    <property type="match status" value="1"/>
</dbReference>
<keyword evidence="1" id="KW-0378">Hydrolase</keyword>
<proteinExistence type="predicted"/>
<keyword evidence="2" id="KW-1185">Reference proteome</keyword>
<dbReference type="PANTHER" id="PTHR43611:SF3">
    <property type="entry name" value="FLAVIN MONONUCLEOTIDE HYDROLASE 1, CHLOROPLATIC"/>
    <property type="match status" value="1"/>
</dbReference>